<protein>
    <submittedName>
        <fullName evidence="6">Uncharacterized protein</fullName>
    </submittedName>
</protein>
<dbReference type="Gene3D" id="2.40.30.170">
    <property type="match status" value="1"/>
</dbReference>
<dbReference type="Pfam" id="PF25917">
    <property type="entry name" value="BSH_RND"/>
    <property type="match status" value="1"/>
</dbReference>
<dbReference type="GO" id="GO:1990281">
    <property type="term" value="C:efflux pump complex"/>
    <property type="evidence" value="ECO:0007669"/>
    <property type="project" value="TreeGrafter"/>
</dbReference>
<dbReference type="STRING" id="1262585.BJI46_12700"/>
<feature type="domain" description="Multidrug resistance protein MdtA-like alpha-helical hairpin" evidence="3">
    <location>
        <begin position="118"/>
        <end position="185"/>
    </location>
</feature>
<dbReference type="NCBIfam" id="TIGR01730">
    <property type="entry name" value="RND_mfp"/>
    <property type="match status" value="1"/>
</dbReference>
<comment type="caution">
    <text evidence="6">The sequence shown here is derived from an EMBL/GenBank/DDBJ whole genome shotgun (WGS) entry which is preliminary data.</text>
</comment>
<dbReference type="SUPFAM" id="SSF111369">
    <property type="entry name" value="HlyD-like secretion proteins"/>
    <property type="match status" value="1"/>
</dbReference>
<evidence type="ECO:0000259" key="4">
    <source>
        <dbReference type="Pfam" id="PF25917"/>
    </source>
</evidence>
<dbReference type="Proteomes" id="UP000185895">
    <property type="component" value="Unassembled WGS sequence"/>
</dbReference>
<accession>A0A1E7R839</accession>
<dbReference type="Pfam" id="PF25989">
    <property type="entry name" value="YknX_C"/>
    <property type="match status" value="1"/>
</dbReference>
<dbReference type="PANTHER" id="PTHR30469:SF15">
    <property type="entry name" value="HLYD FAMILY OF SECRETION PROTEINS"/>
    <property type="match status" value="1"/>
</dbReference>
<keyword evidence="2" id="KW-1133">Transmembrane helix</keyword>
<dbReference type="GO" id="GO:0015562">
    <property type="term" value="F:efflux transmembrane transporter activity"/>
    <property type="evidence" value="ECO:0007669"/>
    <property type="project" value="TreeGrafter"/>
</dbReference>
<dbReference type="Gene3D" id="2.40.50.100">
    <property type="match status" value="1"/>
</dbReference>
<proteinExistence type="inferred from homology"/>
<dbReference type="EMBL" id="MKKK01000025">
    <property type="protein sequence ID" value="OEY95529.1"/>
    <property type="molecule type" value="Genomic_DNA"/>
</dbReference>
<dbReference type="InterPro" id="IPR058624">
    <property type="entry name" value="MdtA-like_HH"/>
</dbReference>
<keyword evidence="2" id="KW-0472">Membrane</keyword>
<feature type="transmembrane region" description="Helical" evidence="2">
    <location>
        <begin position="15"/>
        <end position="32"/>
    </location>
</feature>
<dbReference type="Gene3D" id="2.40.420.20">
    <property type="match status" value="1"/>
</dbReference>
<comment type="similarity">
    <text evidence="1">Belongs to the membrane fusion protein (MFP) (TC 8.A.1) family.</text>
</comment>
<evidence type="ECO:0000313" key="7">
    <source>
        <dbReference type="Proteomes" id="UP000185895"/>
    </source>
</evidence>
<dbReference type="RefSeq" id="WP_070070001.1">
    <property type="nucleotide sequence ID" value="NZ_MKKK01000025.1"/>
</dbReference>
<feature type="domain" description="Multidrug resistance protein MdtA-like barrel-sandwich hybrid" evidence="4">
    <location>
        <begin position="78"/>
        <end position="215"/>
    </location>
</feature>
<reference evidence="6 7" key="1">
    <citation type="submission" date="2016-09" db="EMBL/GenBank/DDBJ databases">
        <authorList>
            <person name="Capua I."/>
            <person name="De Benedictis P."/>
            <person name="Joannis T."/>
            <person name="Lombin L.H."/>
            <person name="Cattoli G."/>
        </authorList>
    </citation>
    <scope>NUCLEOTIDE SEQUENCE [LARGE SCALE GENOMIC DNA]</scope>
    <source>
        <strain evidence="6 7">ANC 4671</strain>
    </source>
</reference>
<evidence type="ECO:0000256" key="2">
    <source>
        <dbReference type="SAM" id="Phobius"/>
    </source>
</evidence>
<keyword evidence="2" id="KW-0812">Transmembrane</keyword>
<gene>
    <name evidence="6" type="ORF">BJI46_12700</name>
</gene>
<evidence type="ECO:0000313" key="6">
    <source>
        <dbReference type="EMBL" id="OEY95529.1"/>
    </source>
</evidence>
<dbReference type="OrthoDB" id="7265739at2"/>
<keyword evidence="7" id="KW-1185">Reference proteome</keyword>
<dbReference type="Gene3D" id="1.10.287.470">
    <property type="entry name" value="Helix hairpin bin"/>
    <property type="match status" value="1"/>
</dbReference>
<evidence type="ECO:0000259" key="3">
    <source>
        <dbReference type="Pfam" id="PF25876"/>
    </source>
</evidence>
<organism evidence="6 7">
    <name type="scientific">Acinetobacter qingfengensis</name>
    <dbReference type="NCBI Taxonomy" id="1262585"/>
    <lineage>
        <taxon>Bacteria</taxon>
        <taxon>Pseudomonadati</taxon>
        <taxon>Pseudomonadota</taxon>
        <taxon>Gammaproteobacteria</taxon>
        <taxon>Moraxellales</taxon>
        <taxon>Moraxellaceae</taxon>
        <taxon>Acinetobacter</taxon>
    </lineage>
</organism>
<sequence>MLSNKSFFAKIKVKYYVLFFVVVFLVLFLFNYQSHSSDKQQTKTASSPIMTVSITHPRIENISRDLLAYGYIKPWQEVIIGSEISGVKINRIFVNVGDHVKKGQLLAKVDNDLILADLSQSRAQALEAKSLLDEANKDTYRIQHLKNTGAISDQEMSQILTTEKTAQSKLIAAMAGVKTNELRLSKTRIYATDDGVISSRTATTGSLLQAGQELFRMIRKNQLEWHAEVTQRELYDLQPAMQVIIKTSNGHSITGHVRQLSPVVNEDTNRGIAYVDLPVSDAVKMGMFVEGRFILGKHQVLTLPQSSIVMQDSYSYIFVVNPHNKVKRIKINVGRQTGDRVEVFNLDQNLKVVESSGNFLSDGDVIQIGNKIPVSNITNGLLKELN</sequence>
<dbReference type="Pfam" id="PF25876">
    <property type="entry name" value="HH_MFP_RND"/>
    <property type="match status" value="1"/>
</dbReference>
<dbReference type="InterPro" id="IPR058637">
    <property type="entry name" value="YknX-like_C"/>
</dbReference>
<evidence type="ECO:0000256" key="1">
    <source>
        <dbReference type="ARBA" id="ARBA00009477"/>
    </source>
</evidence>
<dbReference type="InterPro" id="IPR058625">
    <property type="entry name" value="MdtA-like_BSH"/>
</dbReference>
<dbReference type="PANTHER" id="PTHR30469">
    <property type="entry name" value="MULTIDRUG RESISTANCE PROTEIN MDTA"/>
    <property type="match status" value="1"/>
</dbReference>
<dbReference type="AlphaFoldDB" id="A0A1E7R839"/>
<dbReference type="InterPro" id="IPR006143">
    <property type="entry name" value="RND_pump_MFP"/>
</dbReference>
<feature type="domain" description="YknX-like C-terminal permuted SH3-like" evidence="5">
    <location>
        <begin position="300"/>
        <end position="367"/>
    </location>
</feature>
<name>A0A1E7R839_9GAMM</name>
<evidence type="ECO:0000259" key="5">
    <source>
        <dbReference type="Pfam" id="PF25989"/>
    </source>
</evidence>